<dbReference type="Proteomes" id="UP000559256">
    <property type="component" value="Unassembled WGS sequence"/>
</dbReference>
<comment type="caution">
    <text evidence="1">The sequence shown here is derived from an EMBL/GenBank/DDBJ whole genome shotgun (WGS) entry which is preliminary data.</text>
</comment>
<dbReference type="InterPro" id="IPR032675">
    <property type="entry name" value="LRR_dom_sf"/>
</dbReference>
<sequence>MICPSCGYPKPYKFRFDFTNTSRVNEMLRTFAIPTGHSSVFAQMQVDAEEDVRHYDLEISELNRRVLYLEEKKKRLGTHMERLKSLSAPIRRLPVELLACIFGILCEGQPTKFSTMRIMQSCPPLSLSSVCSAWRQIAIDTSSLWCNLRLAHSARYFVPRFEPPLRLCLARSKLHPLSVHLFPGAHEDHPLVQLLAEQSSRWRTVETFDLSEMDFSTFNQKTFPLLEILRINDCFDDYPHLNFFNSAPRLHSLKVNRLPEVEALAKFTPRNQITHLEAACCNGEVVFQELEMFPNLQSMVYTELDHTLIPAEVSPQTLAHLNTVEFQLSDNSGYQCSHEHSLLKALMEQLTFPSLTNLTIKDVHCKGDDESYFFMGVWPRQTSADFLGRSGCSLQSLHLHQISLADEDLIALLMLNTSLVELQIKEICRAEYNFARCPTANGTIFEFKDIITPKLLTALHAYDNGLALSSPLVPKLESLHFVADGDLFDDELFWKMVMSRWLPEKEYALNIGVSSLRSVRICVLGRALKEDVEQRLRHLEMGGLKVSLRATRDDIHD</sequence>
<organism evidence="1 2">
    <name type="scientific">Tetrapyrgos nigripes</name>
    <dbReference type="NCBI Taxonomy" id="182062"/>
    <lineage>
        <taxon>Eukaryota</taxon>
        <taxon>Fungi</taxon>
        <taxon>Dikarya</taxon>
        <taxon>Basidiomycota</taxon>
        <taxon>Agaricomycotina</taxon>
        <taxon>Agaricomycetes</taxon>
        <taxon>Agaricomycetidae</taxon>
        <taxon>Agaricales</taxon>
        <taxon>Marasmiineae</taxon>
        <taxon>Marasmiaceae</taxon>
        <taxon>Tetrapyrgos</taxon>
    </lineage>
</organism>
<name>A0A8H5GGI6_9AGAR</name>
<dbReference type="Gene3D" id="3.80.10.10">
    <property type="entry name" value="Ribonuclease Inhibitor"/>
    <property type="match status" value="1"/>
</dbReference>
<dbReference type="AlphaFoldDB" id="A0A8H5GGI6"/>
<dbReference type="SUPFAM" id="SSF52047">
    <property type="entry name" value="RNI-like"/>
    <property type="match status" value="1"/>
</dbReference>
<accession>A0A8H5GGI6</accession>
<evidence type="ECO:0000313" key="1">
    <source>
        <dbReference type="EMBL" id="KAF5364607.1"/>
    </source>
</evidence>
<evidence type="ECO:0008006" key="3">
    <source>
        <dbReference type="Google" id="ProtNLM"/>
    </source>
</evidence>
<proteinExistence type="predicted"/>
<dbReference type="EMBL" id="JAACJM010000032">
    <property type="protein sequence ID" value="KAF5364607.1"/>
    <property type="molecule type" value="Genomic_DNA"/>
</dbReference>
<keyword evidence="2" id="KW-1185">Reference proteome</keyword>
<dbReference type="Gene3D" id="1.20.1280.50">
    <property type="match status" value="1"/>
</dbReference>
<evidence type="ECO:0000313" key="2">
    <source>
        <dbReference type="Proteomes" id="UP000559256"/>
    </source>
</evidence>
<dbReference type="OrthoDB" id="3266451at2759"/>
<gene>
    <name evidence="1" type="ORF">D9758_005516</name>
</gene>
<protein>
    <recommendedName>
        <fullName evidence="3">F-box domain-containing protein</fullName>
    </recommendedName>
</protein>
<reference evidence="1 2" key="1">
    <citation type="journal article" date="2020" name="ISME J.">
        <title>Uncovering the hidden diversity of litter-decomposition mechanisms in mushroom-forming fungi.</title>
        <authorList>
            <person name="Floudas D."/>
            <person name="Bentzer J."/>
            <person name="Ahren D."/>
            <person name="Johansson T."/>
            <person name="Persson P."/>
            <person name="Tunlid A."/>
        </authorList>
    </citation>
    <scope>NUCLEOTIDE SEQUENCE [LARGE SCALE GENOMIC DNA]</scope>
    <source>
        <strain evidence="1 2">CBS 291.85</strain>
    </source>
</reference>